<name>A0AA41KLU6_9EURY</name>
<evidence type="ECO:0000256" key="1">
    <source>
        <dbReference type="SAM" id="Phobius"/>
    </source>
</evidence>
<feature type="transmembrane region" description="Helical" evidence="1">
    <location>
        <begin position="12"/>
        <end position="32"/>
    </location>
</feature>
<reference evidence="2" key="1">
    <citation type="submission" date="2021-06" db="EMBL/GenBank/DDBJ databases">
        <title>New haloarchaea isolates fom saline soil.</title>
        <authorList>
            <person name="Duran-Viseras A."/>
            <person name="Sanchez-Porro C.S."/>
            <person name="Ventosa A."/>
        </authorList>
    </citation>
    <scope>NUCLEOTIDE SEQUENCE</scope>
    <source>
        <strain evidence="2">JCM 18369</strain>
    </source>
</reference>
<comment type="caution">
    <text evidence="2">The sequence shown here is derived from an EMBL/GenBank/DDBJ whole genome shotgun (WGS) entry which is preliminary data.</text>
</comment>
<dbReference type="EMBL" id="JAHQXE010000005">
    <property type="protein sequence ID" value="MBV0903264.1"/>
    <property type="molecule type" value="Genomic_DNA"/>
</dbReference>
<evidence type="ECO:0000313" key="3">
    <source>
        <dbReference type="Proteomes" id="UP001166304"/>
    </source>
</evidence>
<feature type="transmembrane region" description="Helical" evidence="1">
    <location>
        <begin position="113"/>
        <end position="140"/>
    </location>
</feature>
<dbReference type="RefSeq" id="WP_162414006.1">
    <property type="nucleotide sequence ID" value="NZ_JAHQXE010000005.1"/>
</dbReference>
<dbReference type="AlphaFoldDB" id="A0AA41KLU6"/>
<feature type="transmembrane region" description="Helical" evidence="1">
    <location>
        <begin position="52"/>
        <end position="73"/>
    </location>
</feature>
<feature type="transmembrane region" description="Helical" evidence="1">
    <location>
        <begin position="80"/>
        <end position="107"/>
    </location>
</feature>
<organism evidence="2 3">
    <name type="scientific">Haloarcula salina</name>
    <dbReference type="NCBI Taxonomy" id="1429914"/>
    <lineage>
        <taxon>Archaea</taxon>
        <taxon>Methanobacteriati</taxon>
        <taxon>Methanobacteriota</taxon>
        <taxon>Stenosarchaea group</taxon>
        <taxon>Halobacteria</taxon>
        <taxon>Halobacteriales</taxon>
        <taxon>Haloarculaceae</taxon>
        <taxon>Haloarcula</taxon>
    </lineage>
</organism>
<dbReference type="Proteomes" id="UP001166304">
    <property type="component" value="Unassembled WGS sequence"/>
</dbReference>
<keyword evidence="1" id="KW-0812">Transmembrane</keyword>
<keyword evidence="1" id="KW-0472">Membrane</keyword>
<keyword evidence="3" id="KW-1185">Reference proteome</keyword>
<accession>A0AA41KLU6</accession>
<keyword evidence="1" id="KW-1133">Transmembrane helix</keyword>
<evidence type="ECO:0000313" key="2">
    <source>
        <dbReference type="EMBL" id="MBV0903264.1"/>
    </source>
</evidence>
<proteinExistence type="predicted"/>
<gene>
    <name evidence="2" type="ORF">KTS37_15850</name>
</gene>
<protein>
    <submittedName>
        <fullName evidence="2">Uncharacterized protein</fullName>
    </submittedName>
</protein>
<sequence length="150" mass="15194">MSSKGPASTLSTPIAWSLLAGAYAFVCSSLVLLRLGAVAGTLLTVLGLPEPYAGVLVPASAGVVGAVGWWALVERRAAQSYLLGALFGLTTAVVTVSLWTLAVAVVWGPRTVLLAGVVVIGFALAVTAPLGAVAGLPLMYARRRFGGLAF</sequence>